<keyword evidence="2 10" id="KW-0125">Carotenoid biosynthesis</keyword>
<evidence type="ECO:0000256" key="9">
    <source>
        <dbReference type="ARBA" id="ARBA00048532"/>
    </source>
</evidence>
<organism evidence="12 13">
    <name type="scientific">Exobacillus caeni</name>
    <dbReference type="NCBI Taxonomy" id="2574798"/>
    <lineage>
        <taxon>Bacteria</taxon>
        <taxon>Bacillati</taxon>
        <taxon>Bacillota</taxon>
        <taxon>Bacilli</taxon>
        <taxon>Bacillales</taxon>
        <taxon>Guptibacillaceae</taxon>
        <taxon>Exobacillus</taxon>
    </lineage>
</organism>
<evidence type="ECO:0000256" key="2">
    <source>
        <dbReference type="ARBA" id="ARBA00022746"/>
    </source>
</evidence>
<dbReference type="RefSeq" id="WP_138127958.1">
    <property type="nucleotide sequence ID" value="NZ_SWLG01000013.1"/>
</dbReference>
<dbReference type="InterPro" id="IPR014105">
    <property type="entry name" value="Carotenoid/retinoid_OxRdtase"/>
</dbReference>
<evidence type="ECO:0000256" key="1">
    <source>
        <dbReference type="ARBA" id="ARBA00001974"/>
    </source>
</evidence>
<dbReference type="AlphaFoldDB" id="A0A5R9F8N2"/>
<evidence type="ECO:0000256" key="5">
    <source>
        <dbReference type="ARBA" id="ARBA00038194"/>
    </source>
</evidence>
<dbReference type="InterPro" id="IPR036188">
    <property type="entry name" value="FAD/NAD-bd_sf"/>
</dbReference>
<dbReference type="GO" id="GO:0016117">
    <property type="term" value="P:carotenoid biosynthetic process"/>
    <property type="evidence" value="ECO:0007669"/>
    <property type="project" value="UniProtKB-KW"/>
</dbReference>
<gene>
    <name evidence="12" type="primary">crtI</name>
    <name evidence="12" type="ORF">FCL54_16940</name>
</gene>
<dbReference type="NCBIfam" id="TIGR02734">
    <property type="entry name" value="crtI_fam"/>
    <property type="match status" value="1"/>
</dbReference>
<dbReference type="PANTHER" id="PTHR43734">
    <property type="entry name" value="PHYTOENE DESATURASE"/>
    <property type="match status" value="1"/>
</dbReference>
<evidence type="ECO:0000256" key="7">
    <source>
        <dbReference type="ARBA" id="ARBA00041900"/>
    </source>
</evidence>
<keyword evidence="3 10" id="KW-0560">Oxidoreductase</keyword>
<comment type="similarity">
    <text evidence="5">Belongs to the carotenoid/retinoid oxidoreductase family. CrtP subfamily.</text>
</comment>
<evidence type="ECO:0000256" key="4">
    <source>
        <dbReference type="ARBA" id="ARBA00037901"/>
    </source>
</evidence>
<comment type="cofactor">
    <cofactor evidence="1">
        <name>FAD</name>
        <dbReference type="ChEBI" id="CHEBI:57692"/>
    </cofactor>
</comment>
<dbReference type="SUPFAM" id="SSF51905">
    <property type="entry name" value="FAD/NAD(P)-binding domain"/>
    <property type="match status" value="1"/>
</dbReference>
<evidence type="ECO:0000256" key="10">
    <source>
        <dbReference type="RuleBase" id="RU362075"/>
    </source>
</evidence>
<dbReference type="EMBL" id="SWLG01000013">
    <property type="protein sequence ID" value="TLS36075.1"/>
    <property type="molecule type" value="Genomic_DNA"/>
</dbReference>
<dbReference type="PANTHER" id="PTHR43734:SF7">
    <property type="entry name" value="4,4'-DIAPONEUROSPORENE OXYGENASE"/>
    <property type="match status" value="1"/>
</dbReference>
<comment type="catalytic activity">
    <reaction evidence="9">
        <text>all-trans-4,4'-diaponeurosporene + 2 AH2 + 2 O2 = 4,4'-diaponeurosporenal + 2 A + 3 H2O</text>
        <dbReference type="Rhea" id="RHEA:56104"/>
        <dbReference type="ChEBI" id="CHEBI:13193"/>
        <dbReference type="ChEBI" id="CHEBI:15377"/>
        <dbReference type="ChEBI" id="CHEBI:15379"/>
        <dbReference type="ChEBI" id="CHEBI:17499"/>
        <dbReference type="ChEBI" id="CHEBI:62743"/>
        <dbReference type="ChEBI" id="CHEBI:79065"/>
    </reaction>
</comment>
<comment type="caution">
    <text evidence="12">The sequence shown here is derived from an EMBL/GenBank/DDBJ whole genome shotgun (WGS) entry which is preliminary data.</text>
</comment>
<dbReference type="GO" id="GO:0016491">
    <property type="term" value="F:oxidoreductase activity"/>
    <property type="evidence" value="ECO:0007669"/>
    <property type="project" value="UniProtKB-KW"/>
</dbReference>
<dbReference type="Proteomes" id="UP000308230">
    <property type="component" value="Unassembled WGS sequence"/>
</dbReference>
<dbReference type="InterPro" id="IPR002937">
    <property type="entry name" value="Amino_oxidase"/>
</dbReference>
<evidence type="ECO:0000256" key="6">
    <source>
        <dbReference type="ARBA" id="ARBA00039159"/>
    </source>
</evidence>
<reference evidence="12 13" key="1">
    <citation type="submission" date="2019-04" db="EMBL/GenBank/DDBJ databases">
        <title>Bacillus caeni sp. nov., a bacterium isolated from mangrove sediment.</title>
        <authorList>
            <person name="Huang H."/>
            <person name="Mo K."/>
            <person name="Hu Y."/>
        </authorList>
    </citation>
    <scope>NUCLEOTIDE SEQUENCE [LARGE SCALE GENOMIC DNA]</scope>
    <source>
        <strain evidence="12 13">HB172195</strain>
    </source>
</reference>
<feature type="domain" description="Amine oxidase" evidence="11">
    <location>
        <begin position="11"/>
        <end position="486"/>
    </location>
</feature>
<evidence type="ECO:0000259" key="11">
    <source>
        <dbReference type="Pfam" id="PF01593"/>
    </source>
</evidence>
<dbReference type="Pfam" id="PF01593">
    <property type="entry name" value="Amino_oxidase"/>
    <property type="match status" value="1"/>
</dbReference>
<evidence type="ECO:0000313" key="13">
    <source>
        <dbReference type="Proteomes" id="UP000308230"/>
    </source>
</evidence>
<evidence type="ECO:0000256" key="8">
    <source>
        <dbReference type="ARBA" id="ARBA00042619"/>
    </source>
</evidence>
<sequence>MKKVIVIGGGLGGLSAAATLARNGFDVKLFEKNEHLGGKLMPVKLGTHHFDFGPNTITMPHVFDSVFHESGENPRDYFEWVSIENHTQNVGPDGEKFLMSTDPETVIEQLNSIDPYAAKHYPAFLEEVKRLYHLSEKAFFHRTFTSWKDYFSPGLFSALQKVKPLETMDHFHQRYFKNPFLLQVFNRYATYIGSSPYVSPATFSLIAYLEMVQGVFYVKGGTVKIAEGLAELARKNGADLLANTEVSRILTEGKRAVGVELSSGEKIEADTVVLNGDLLEAMPSLLDEKNRSHLSNRKIENSSPSISAFVILAGLDRHLDDLIHHQVYFSADYKKEFRELFGGEWPDDPTIYISNSSYTDKSVSPDGSNLFILVNAPPLAANGKMSIDPEVYKEQIYNRLRKFGITIKPHLKHEKVFTPIDINRKFRAFRGALYGLSSNRKKDSFLRPFNRSQDIQNLYFAGGTTHPGGGSPMVVISGQNVAREIISAFDS</sequence>
<evidence type="ECO:0000313" key="12">
    <source>
        <dbReference type="EMBL" id="TLS36075.1"/>
    </source>
</evidence>
<name>A0A5R9F8N2_9BACL</name>
<accession>A0A5R9F8N2</accession>
<comment type="pathway">
    <text evidence="4">Carotenoid biosynthesis; staphyloxanthin biosynthesis; staphyloxanthin from farnesyl diphosphate: step 3/5.</text>
</comment>
<keyword evidence="13" id="KW-1185">Reference proteome</keyword>
<evidence type="ECO:0000256" key="3">
    <source>
        <dbReference type="ARBA" id="ARBA00023002"/>
    </source>
</evidence>
<dbReference type="OrthoDB" id="9814556at2"/>
<protein>
    <recommendedName>
        <fullName evidence="6">4,4'-diaponeurosporene oxygenase</fullName>
    </recommendedName>
    <alternativeName>
        <fullName evidence="7">4,4'-diaponeurosporene oxidase</fullName>
    </alternativeName>
    <alternativeName>
        <fullName evidence="8">Carotenoid oxidase</fullName>
    </alternativeName>
</protein>
<proteinExistence type="inferred from homology"/>
<dbReference type="Gene3D" id="3.50.50.60">
    <property type="entry name" value="FAD/NAD(P)-binding domain"/>
    <property type="match status" value="2"/>
</dbReference>